<dbReference type="STRING" id="1081109.A0A166UG18"/>
<feature type="domain" description="Vacuolar sorting protein Vps3844 C-terminal" evidence="4">
    <location>
        <begin position="269"/>
        <end position="372"/>
    </location>
</feature>
<evidence type="ECO:0000256" key="3">
    <source>
        <dbReference type="SAM" id="SignalP"/>
    </source>
</evidence>
<feature type="chain" id="PRO_5007880587" description="Vacuolar sorting protein Vps3844 C-terminal domain-containing protein" evidence="3">
    <location>
        <begin position="18"/>
        <end position="378"/>
    </location>
</feature>
<proteinExistence type="predicted"/>
<evidence type="ECO:0000259" key="4">
    <source>
        <dbReference type="Pfam" id="PF12955"/>
    </source>
</evidence>
<dbReference type="PANTHER" id="PTHR36853:SF1">
    <property type="entry name" value="DUF3844 DOMAIN-CONTAINING PROTEIN"/>
    <property type="match status" value="1"/>
</dbReference>
<comment type="caution">
    <text evidence="5">The sequence shown here is derived from an EMBL/GenBank/DDBJ whole genome shotgun (WGS) entry which is preliminary data.</text>
</comment>
<organism evidence="5 6">
    <name type="scientific">Moelleriella libera RCEF 2490</name>
    <dbReference type="NCBI Taxonomy" id="1081109"/>
    <lineage>
        <taxon>Eukaryota</taxon>
        <taxon>Fungi</taxon>
        <taxon>Dikarya</taxon>
        <taxon>Ascomycota</taxon>
        <taxon>Pezizomycotina</taxon>
        <taxon>Sordariomycetes</taxon>
        <taxon>Hypocreomycetidae</taxon>
        <taxon>Hypocreales</taxon>
        <taxon>Clavicipitaceae</taxon>
        <taxon>Moelleriella</taxon>
    </lineage>
</organism>
<evidence type="ECO:0000313" key="5">
    <source>
        <dbReference type="EMBL" id="OAA32459.1"/>
    </source>
</evidence>
<dbReference type="AlphaFoldDB" id="A0A166UG18"/>
<feature type="signal peptide" evidence="3">
    <location>
        <begin position="1"/>
        <end position="17"/>
    </location>
</feature>
<accession>A0A166UG18</accession>
<gene>
    <name evidence="5" type="ORF">AAL_01791</name>
</gene>
<feature type="compositionally biased region" description="Polar residues" evidence="1">
    <location>
        <begin position="238"/>
        <end position="252"/>
    </location>
</feature>
<dbReference type="Pfam" id="PF12955">
    <property type="entry name" value="Vps3844_C"/>
    <property type="match status" value="1"/>
</dbReference>
<dbReference type="InterPro" id="IPR024382">
    <property type="entry name" value="Vps3844_C"/>
</dbReference>
<dbReference type="GO" id="GO:0005783">
    <property type="term" value="C:endoplasmic reticulum"/>
    <property type="evidence" value="ECO:0007669"/>
    <property type="project" value="TreeGrafter"/>
</dbReference>
<name>A0A166UG18_9HYPO</name>
<dbReference type="InterPro" id="IPR053065">
    <property type="entry name" value="Archenteron_Induction-Rel"/>
</dbReference>
<keyword evidence="3" id="KW-0732">Signal</keyword>
<dbReference type="EMBL" id="AZGY01000002">
    <property type="protein sequence ID" value="OAA32459.1"/>
    <property type="molecule type" value="Genomic_DNA"/>
</dbReference>
<evidence type="ECO:0000256" key="2">
    <source>
        <dbReference type="SAM" id="Phobius"/>
    </source>
</evidence>
<feature type="region of interest" description="Disordered" evidence="1">
    <location>
        <begin position="232"/>
        <end position="255"/>
    </location>
</feature>
<dbReference type="OrthoDB" id="5583277at2759"/>
<dbReference type="PANTHER" id="PTHR36853">
    <property type="entry name" value="EXPRESSED PROTEIN"/>
    <property type="match status" value="1"/>
</dbReference>
<keyword evidence="6" id="KW-1185">Reference proteome</keyword>
<feature type="transmembrane region" description="Helical" evidence="2">
    <location>
        <begin position="337"/>
        <end position="359"/>
    </location>
</feature>
<reference evidence="5 6" key="1">
    <citation type="journal article" date="2016" name="Genome Biol. Evol.">
        <title>Divergent and convergent evolution of fungal pathogenicity.</title>
        <authorList>
            <person name="Shang Y."/>
            <person name="Xiao G."/>
            <person name="Zheng P."/>
            <person name="Cen K."/>
            <person name="Zhan S."/>
            <person name="Wang C."/>
        </authorList>
    </citation>
    <scope>NUCLEOTIDE SEQUENCE [LARGE SCALE GENOMIC DNA]</scope>
    <source>
        <strain evidence="5 6">RCEF 2490</strain>
    </source>
</reference>
<protein>
    <recommendedName>
        <fullName evidence="4">Vacuolar sorting protein Vps3844 C-terminal domain-containing protein</fullName>
    </recommendedName>
</protein>
<dbReference type="Proteomes" id="UP000078544">
    <property type="component" value="Unassembled WGS sequence"/>
</dbReference>
<evidence type="ECO:0000313" key="6">
    <source>
        <dbReference type="Proteomes" id="UP000078544"/>
    </source>
</evidence>
<sequence>MKLAASFVVALAGCAAASSQQAAEVFLIPAVDSSTPPALIPSLARLLLLHRLSPNGRGLSSTDIPPGIDTERAVSILNQFGKTTAPLFAEEHADPPSQLVLMLDGMNDKQMKELRKALDATPTFTIADPPASEAHKDLIEMDLRRAGAADGNRCSIQQVLNPLEECWDGKQSAIAKHDIYEDSEVLKEVAKNVQQLRLLAKSGDMHTVIIALPTTKSRGKWATEQQELRRRQAEQVISEPSQSTSQAESTVPATPAPIISAPLGRIPRCFDSLSACSEATRNCSGHGQCQDKYASGSGAGANAVCFSCHCQATKSQNGSVTHWGGAACTKQDISVPFWLFAGFTVIMIGILSMSINLLFSVGEEKLPGVIGAGVSRSK</sequence>
<keyword evidence="2" id="KW-0472">Membrane</keyword>
<keyword evidence="2" id="KW-1133">Transmembrane helix</keyword>
<keyword evidence="2" id="KW-0812">Transmembrane</keyword>
<evidence type="ECO:0000256" key="1">
    <source>
        <dbReference type="SAM" id="MobiDB-lite"/>
    </source>
</evidence>